<accession>A0AA90VCE2</accession>
<dbReference type="EMBL" id="VZBZ01000064">
    <property type="protein sequence ID" value="MQN77206.1"/>
    <property type="molecule type" value="Genomic_DNA"/>
</dbReference>
<protein>
    <submittedName>
        <fullName evidence="2">DUF3450 domain-containing protein</fullName>
    </submittedName>
</protein>
<gene>
    <name evidence="2" type="ORF">F7D71_04855</name>
</gene>
<dbReference type="Proteomes" id="UP000423156">
    <property type="component" value="Unassembled WGS sequence"/>
</dbReference>
<feature type="coiled-coil region" evidence="1">
    <location>
        <begin position="224"/>
        <end position="272"/>
    </location>
</feature>
<reference evidence="3" key="1">
    <citation type="submission" date="2019-09" db="EMBL/GenBank/DDBJ databases">
        <title>Distinct polysaccharide growth profiles of human intestinal Prevotella copri isolates.</title>
        <authorList>
            <person name="Fehlner-Peach H."/>
            <person name="Magnabosco C."/>
            <person name="Raghavan V."/>
            <person name="Scher J.U."/>
            <person name="Tett A."/>
            <person name="Cox L.M."/>
            <person name="Gottsegen C."/>
            <person name="Watters A."/>
            <person name="Wiltshire- Gordon J.D."/>
            <person name="Segata N."/>
            <person name="Bonneau R."/>
            <person name="Littman D.R."/>
        </authorList>
    </citation>
    <scope>NUCLEOTIDE SEQUENCE [LARGE SCALE GENOMIC DNA]</scope>
    <source>
        <strain evidence="3">BU41712</strain>
    </source>
</reference>
<dbReference type="RefSeq" id="WP_153092403.1">
    <property type="nucleotide sequence ID" value="NZ_VZBX01000084.1"/>
</dbReference>
<evidence type="ECO:0000313" key="2">
    <source>
        <dbReference type="EMBL" id="MQN77206.1"/>
    </source>
</evidence>
<sequence>MGTIIKSVAFENFYNYYGSYEANEYQFKAGINIVNADNNMGKSKFYNGFMWMLRDQVYDSDIKAFVDANESLVKMASGKAKAEDLLFKVGFRVIFTNADVEYTVEKYSKFSTSDGELLHTPSMMSVFKKENNADTPVFDKDEQMDIINKVFIPLSIRNYALLQGESMDRLVDLSSKKALSDTIDTLAGISILKGICDTSRKMAKMADSLYQTKDSENSKNDTAKQREKAKRTTFVQNIEKLKEEIEAAKDELNAAKRKKEELDAYISNSNKRVGIRSKLEANTIAIKDTKKNIDDIEMSITKSLFDEENPWLLMGMQDELETFDAKREKHIGEVARMNDDGALVIMLPEGSPDTSSLERMLKTEVCEVCGQRAHKGSDAWNHIKMILDRPKKISTTRNDFKDFYGMLQKSASSYLMSIPRLGSKIEDVKVRLDKMKDNLDELEEKKNDIFTELNNAGGNADNSEYNDRNIVADYRRVNSVITAKENEINGKNKMVAKMEDALAAINQKLSSYKKAADVEKYEEFAQVLAKINTVIEETKDDIFGRTIETLAQNANEKYKALTSGNQSSGGILDFQRDHDIVNVTIRDVNNGEITGLGTGFQRMKQLAIVMAVISSKIGDEKMFDYPFISDAPFSEFGENFINNFFAVAPEVFSQSIIMIKELYDPNADDLLTPFGRRILDKMNKGQIRGTFYVNVIEEKADTTGLVTTHKCYKY</sequence>
<dbReference type="InterPro" id="IPR027417">
    <property type="entry name" value="P-loop_NTPase"/>
</dbReference>
<dbReference type="SUPFAM" id="SSF52540">
    <property type="entry name" value="P-loop containing nucleoside triphosphate hydrolases"/>
    <property type="match status" value="1"/>
</dbReference>
<dbReference type="Gene3D" id="3.40.50.300">
    <property type="entry name" value="P-loop containing nucleotide triphosphate hydrolases"/>
    <property type="match status" value="2"/>
</dbReference>
<evidence type="ECO:0000313" key="3">
    <source>
        <dbReference type="Proteomes" id="UP000423156"/>
    </source>
</evidence>
<evidence type="ECO:0000256" key="1">
    <source>
        <dbReference type="SAM" id="Coils"/>
    </source>
</evidence>
<name>A0AA90VCE2_9BACT</name>
<keyword evidence="1" id="KW-0175">Coiled coil</keyword>
<feature type="coiled-coil region" evidence="1">
    <location>
        <begin position="425"/>
        <end position="459"/>
    </location>
</feature>
<comment type="caution">
    <text evidence="2">The sequence shown here is derived from an EMBL/GenBank/DDBJ whole genome shotgun (WGS) entry which is preliminary data.</text>
</comment>
<proteinExistence type="predicted"/>
<dbReference type="AlphaFoldDB" id="A0AA90VCE2"/>
<organism evidence="2 3">
    <name type="scientific">Segatella copri</name>
    <dbReference type="NCBI Taxonomy" id="165179"/>
    <lineage>
        <taxon>Bacteria</taxon>
        <taxon>Pseudomonadati</taxon>
        <taxon>Bacteroidota</taxon>
        <taxon>Bacteroidia</taxon>
        <taxon>Bacteroidales</taxon>
        <taxon>Prevotellaceae</taxon>
        <taxon>Segatella</taxon>
    </lineage>
</organism>